<keyword evidence="1" id="KW-0472">Membrane</keyword>
<dbReference type="Proteomes" id="UP000625316">
    <property type="component" value="Unassembled WGS sequence"/>
</dbReference>
<dbReference type="Pfam" id="PF05226">
    <property type="entry name" value="CHASE2"/>
    <property type="match status" value="1"/>
</dbReference>
<feature type="transmembrane region" description="Helical" evidence="1">
    <location>
        <begin position="335"/>
        <end position="352"/>
    </location>
</feature>
<dbReference type="SMART" id="SM01080">
    <property type="entry name" value="CHASE2"/>
    <property type="match status" value="1"/>
</dbReference>
<protein>
    <submittedName>
        <fullName evidence="3">CHASE2 domain-containing protein</fullName>
    </submittedName>
</protein>
<proteinExistence type="predicted"/>
<sequence>MQDELRQRLKRGLDRWQISLLPGVATIGIVIALRWFGVLQGVELAAFDRWLRWRPAEPMDDRVLIIGINEQDIQQLKRYPVSDKKLADTIEILQQSKPAVIGIDIFRDQAVPPGSQKLKQLFANQNNLIGIDKIVLAPGQISVKPPPTISSDRVGFADAALDPDGALRRSLIYTVDDSAGGSGEVRASLSMVLAERYLGSRDIEIREGTRDPDSIRIGNVELPQMSGRFGGYSQPDQGGLVGLINFRSGRKPFRVVSLADVSAKRVKPEWIQGKVVLIGITASSVRDYVNSKAVQSSQIALLYGVEAQAHTVSQLISAGEDGRPFIQAWSDPGEYLWICLWGGGGILLGWVIRSPFKWLGLLVVGVGSLLLVSYGAIVMAWWIPVVPPLLVFLINGAGLTAFYRYDQGLRERLQERQLVIDEAFNAIHNGPLQVLSELQRRAEGDVLQQSEMLGGLQELNRSIRGIYESMQSDALSQPDSVYISETLQIDLREPLHEVLQQVYSDVLERQLPHFATVKAKIVNFEPFAGKDLSVQSKRDLCRFLEEALCNVGKHAQDVTRLEIFCGEQDGQNVIRVSDNGQGQLTEREGIGTKQSKKLARQLKGKFQRSLNSKQGIACQLVWPIR</sequence>
<comment type="caution">
    <text evidence="3">The sequence shown here is derived from an EMBL/GenBank/DDBJ whole genome shotgun (WGS) entry which is preliminary data.</text>
</comment>
<evidence type="ECO:0000256" key="1">
    <source>
        <dbReference type="SAM" id="Phobius"/>
    </source>
</evidence>
<evidence type="ECO:0000259" key="2">
    <source>
        <dbReference type="SMART" id="SM01080"/>
    </source>
</evidence>
<keyword evidence="1" id="KW-0812">Transmembrane</keyword>
<dbReference type="RefSeq" id="WP_264327250.1">
    <property type="nucleotide sequence ID" value="NZ_JADEXQ010000104.1"/>
</dbReference>
<evidence type="ECO:0000313" key="3">
    <source>
        <dbReference type="EMBL" id="MBE9032431.1"/>
    </source>
</evidence>
<evidence type="ECO:0000313" key="4">
    <source>
        <dbReference type="Proteomes" id="UP000625316"/>
    </source>
</evidence>
<gene>
    <name evidence="3" type="ORF">IQ266_22085</name>
</gene>
<feature type="domain" description="CHASE2" evidence="2">
    <location>
        <begin position="39"/>
        <end position="348"/>
    </location>
</feature>
<reference evidence="3" key="1">
    <citation type="submission" date="2020-10" db="EMBL/GenBank/DDBJ databases">
        <authorList>
            <person name="Castelo-Branco R."/>
            <person name="Eusebio N."/>
            <person name="Adriana R."/>
            <person name="Vieira A."/>
            <person name="Brugerolle De Fraissinette N."/>
            <person name="Rezende De Castro R."/>
            <person name="Schneider M.P."/>
            <person name="Vasconcelos V."/>
            <person name="Leao P.N."/>
        </authorList>
    </citation>
    <scope>NUCLEOTIDE SEQUENCE</scope>
    <source>
        <strain evidence="3">LEGE 11480</strain>
    </source>
</reference>
<feature type="transmembrane region" description="Helical" evidence="1">
    <location>
        <begin position="359"/>
        <end position="383"/>
    </location>
</feature>
<name>A0A928Z4B7_9CYAN</name>
<dbReference type="SUPFAM" id="SSF55874">
    <property type="entry name" value="ATPase domain of HSP90 chaperone/DNA topoisomerase II/histidine kinase"/>
    <property type="match status" value="1"/>
</dbReference>
<feature type="transmembrane region" description="Helical" evidence="1">
    <location>
        <begin position="20"/>
        <end position="37"/>
    </location>
</feature>
<dbReference type="EMBL" id="JADEXQ010000104">
    <property type="protein sequence ID" value="MBE9032431.1"/>
    <property type="molecule type" value="Genomic_DNA"/>
</dbReference>
<dbReference type="Gene3D" id="3.30.565.10">
    <property type="entry name" value="Histidine kinase-like ATPase, C-terminal domain"/>
    <property type="match status" value="1"/>
</dbReference>
<dbReference type="AlphaFoldDB" id="A0A928Z4B7"/>
<feature type="transmembrane region" description="Helical" evidence="1">
    <location>
        <begin position="389"/>
        <end position="406"/>
    </location>
</feature>
<organism evidence="3 4">
    <name type="scientific">Romeriopsis navalis LEGE 11480</name>
    <dbReference type="NCBI Taxonomy" id="2777977"/>
    <lineage>
        <taxon>Bacteria</taxon>
        <taxon>Bacillati</taxon>
        <taxon>Cyanobacteriota</taxon>
        <taxon>Cyanophyceae</taxon>
        <taxon>Leptolyngbyales</taxon>
        <taxon>Leptolyngbyaceae</taxon>
        <taxon>Romeriopsis</taxon>
        <taxon>Romeriopsis navalis</taxon>
    </lineage>
</organism>
<dbReference type="InterPro" id="IPR036890">
    <property type="entry name" value="HATPase_C_sf"/>
</dbReference>
<accession>A0A928Z4B7</accession>
<keyword evidence="1" id="KW-1133">Transmembrane helix</keyword>
<keyword evidence="4" id="KW-1185">Reference proteome</keyword>
<dbReference type="InterPro" id="IPR007890">
    <property type="entry name" value="CHASE2"/>
</dbReference>